<keyword evidence="3" id="KW-1185">Reference proteome</keyword>
<dbReference type="EMBL" id="VUNH01000003">
    <property type="protein sequence ID" value="MST55091.1"/>
    <property type="molecule type" value="Genomic_DNA"/>
</dbReference>
<name>A0A6L5YA79_9BACT</name>
<feature type="domain" description="DUF6305" evidence="1">
    <location>
        <begin position="26"/>
        <end position="197"/>
    </location>
</feature>
<dbReference type="InterPro" id="IPR046272">
    <property type="entry name" value="DUF6305"/>
</dbReference>
<comment type="caution">
    <text evidence="2">The sequence shown here is derived from an EMBL/GenBank/DDBJ whole genome shotgun (WGS) entry which is preliminary data.</text>
</comment>
<dbReference type="RefSeq" id="WP_154528203.1">
    <property type="nucleotide sequence ID" value="NZ_VUNH01000003.1"/>
</dbReference>
<evidence type="ECO:0000313" key="3">
    <source>
        <dbReference type="Proteomes" id="UP000473699"/>
    </source>
</evidence>
<accession>A0A6L5YA79</accession>
<dbReference type="AlphaFoldDB" id="A0A6L5YA79"/>
<evidence type="ECO:0000259" key="1">
    <source>
        <dbReference type="Pfam" id="PF19823"/>
    </source>
</evidence>
<protein>
    <recommendedName>
        <fullName evidence="1">DUF6305 domain-containing protein</fullName>
    </recommendedName>
</protein>
<dbReference type="Proteomes" id="UP000473699">
    <property type="component" value="Unassembled WGS sequence"/>
</dbReference>
<sequence length="203" mass="22246">MAVLFCALFLRTENAAAANPPLPRVETPVLITGFGQSQDTNSVNILCRRLRIDYDYKLDIPAGEVDWNRYKTIFAVLGCSSSVYCCSFDADSTAIVITRDGKPSPTVSGLSILDEAARCSEILAEAKKHNVKVIAMHVGGEPRRLKNSEPFLPFAGAADFMIVRSDGNLDGYFTTLCAEKNVPLFTIEKTADLKRLIPAMLRP</sequence>
<evidence type="ECO:0000313" key="2">
    <source>
        <dbReference type="EMBL" id="MST55091.1"/>
    </source>
</evidence>
<reference evidence="2 3" key="1">
    <citation type="submission" date="2019-08" db="EMBL/GenBank/DDBJ databases">
        <title>In-depth cultivation of the pig gut microbiome towards novel bacterial diversity and tailored functional studies.</title>
        <authorList>
            <person name="Wylensek D."/>
            <person name="Hitch T.C.A."/>
            <person name="Clavel T."/>
        </authorList>
    </citation>
    <scope>NUCLEOTIDE SEQUENCE [LARGE SCALE GENOMIC DNA]</scope>
    <source>
        <strain evidence="2 3">SM-530-WT-4B</strain>
    </source>
</reference>
<organism evidence="2 3">
    <name type="scientific">Pyramidobacter porci</name>
    <dbReference type="NCBI Taxonomy" id="2605789"/>
    <lineage>
        <taxon>Bacteria</taxon>
        <taxon>Thermotogati</taxon>
        <taxon>Synergistota</taxon>
        <taxon>Synergistia</taxon>
        <taxon>Synergistales</taxon>
        <taxon>Dethiosulfovibrionaceae</taxon>
        <taxon>Pyramidobacter</taxon>
    </lineage>
</organism>
<gene>
    <name evidence="2" type="ORF">FYJ74_03390</name>
</gene>
<dbReference type="Pfam" id="PF19823">
    <property type="entry name" value="DUF6305"/>
    <property type="match status" value="1"/>
</dbReference>
<proteinExistence type="predicted"/>